<accession>A0A395LHX6</accession>
<dbReference type="PROSITE" id="PS50109">
    <property type="entry name" value="HIS_KIN"/>
    <property type="match status" value="1"/>
</dbReference>
<evidence type="ECO:0000256" key="7">
    <source>
        <dbReference type="ARBA" id="ARBA00022840"/>
    </source>
</evidence>
<evidence type="ECO:0000256" key="5">
    <source>
        <dbReference type="ARBA" id="ARBA00022741"/>
    </source>
</evidence>
<keyword evidence="6" id="KW-0418">Kinase</keyword>
<dbReference type="Gene3D" id="3.30.565.10">
    <property type="entry name" value="Histidine kinase-like ATPase, C-terminal domain"/>
    <property type="match status" value="1"/>
</dbReference>
<comment type="caution">
    <text evidence="9">The sequence shown here is derived from an EMBL/GenBank/DDBJ whole genome shotgun (WGS) entry which is preliminary data.</text>
</comment>
<dbReference type="SMART" id="SM00387">
    <property type="entry name" value="HATPase_c"/>
    <property type="match status" value="1"/>
</dbReference>
<dbReference type="InterPro" id="IPR036890">
    <property type="entry name" value="HATPase_C_sf"/>
</dbReference>
<evidence type="ECO:0000313" key="10">
    <source>
        <dbReference type="Proteomes" id="UP000254101"/>
    </source>
</evidence>
<keyword evidence="4" id="KW-0808">Transferase</keyword>
<dbReference type="SUPFAM" id="SSF55874">
    <property type="entry name" value="ATPase domain of HSP90 chaperone/DNA topoisomerase II/histidine kinase"/>
    <property type="match status" value="1"/>
</dbReference>
<evidence type="ECO:0000259" key="8">
    <source>
        <dbReference type="PROSITE" id="PS50109"/>
    </source>
</evidence>
<dbReference type="GO" id="GO:0005524">
    <property type="term" value="F:ATP binding"/>
    <property type="evidence" value="ECO:0007669"/>
    <property type="project" value="UniProtKB-KW"/>
</dbReference>
<reference evidence="9 10" key="1">
    <citation type="submission" date="2018-07" db="EMBL/GenBank/DDBJ databases">
        <title>Erythrobacter nanhaiensis sp. nov., a novel member of the genus Erythrobacter isolated from the South China Sea.</title>
        <authorList>
            <person name="Chen X."/>
            <person name="Liu J."/>
        </authorList>
    </citation>
    <scope>NUCLEOTIDE SEQUENCE [LARGE SCALE GENOMIC DNA]</scope>
    <source>
        <strain evidence="9 10">S-5</strain>
    </source>
</reference>
<feature type="domain" description="Histidine kinase" evidence="8">
    <location>
        <begin position="151"/>
        <end position="344"/>
    </location>
</feature>
<dbReference type="GO" id="GO:0004673">
    <property type="term" value="F:protein histidine kinase activity"/>
    <property type="evidence" value="ECO:0007669"/>
    <property type="project" value="UniProtKB-EC"/>
</dbReference>
<dbReference type="Pfam" id="PF07568">
    <property type="entry name" value="HisKA_2"/>
    <property type="match status" value="1"/>
</dbReference>
<dbReference type="EC" id="2.7.13.3" evidence="2"/>
<name>A0A395LHX6_9SPHN</name>
<dbReference type="InterPro" id="IPR000014">
    <property type="entry name" value="PAS"/>
</dbReference>
<dbReference type="NCBIfam" id="TIGR00229">
    <property type="entry name" value="sensory_box"/>
    <property type="match status" value="1"/>
</dbReference>
<dbReference type="InterPro" id="IPR013656">
    <property type="entry name" value="PAS_4"/>
</dbReference>
<dbReference type="EMBL" id="QRBB01000001">
    <property type="protein sequence ID" value="RDS76452.1"/>
    <property type="molecule type" value="Genomic_DNA"/>
</dbReference>
<sequence>MTPPPTQASDPVTSLADAMVVNSNTPLIMLDEDLTVIAASLSFCRAFGLDCAVLTGSSILEMGDGEWDVAHLKSLLRATGSGGATIDDYEMVLPAAKERSERSLKLSAHRLEYPGSQNIRLLLTVIDTTEAKTAKREMEDLVANNMMLMQELQHRVANSLQIIASVLMQSARRVSNDETRSHLQMAQNRVLSIATIQKQLSQSGADDVELRPYLEQLCESIGISMIADPEILTIEVDVVEGSVSSSKSVSFGLIVTELVINALKHAYPVDQGGIIRVSYVTDGNAWTLEVEDDGVGMPLDDRPAAVAGLGTNIVEALARQLQARVSITDADPGTRITIQHEDAENPEVEPMPTVAAL</sequence>
<gene>
    <name evidence="9" type="ORF">DL238_01730</name>
</gene>
<dbReference type="Pfam" id="PF08448">
    <property type="entry name" value="PAS_4"/>
    <property type="match status" value="1"/>
</dbReference>
<dbReference type="CDD" id="cd00075">
    <property type="entry name" value="HATPase"/>
    <property type="match status" value="1"/>
</dbReference>
<dbReference type="Gene3D" id="3.30.450.20">
    <property type="entry name" value="PAS domain"/>
    <property type="match status" value="1"/>
</dbReference>
<dbReference type="InterPro" id="IPR035965">
    <property type="entry name" value="PAS-like_dom_sf"/>
</dbReference>
<keyword evidence="3" id="KW-0597">Phosphoprotein</keyword>
<evidence type="ECO:0000256" key="4">
    <source>
        <dbReference type="ARBA" id="ARBA00022679"/>
    </source>
</evidence>
<protein>
    <recommendedName>
        <fullName evidence="2">histidine kinase</fullName>
        <ecNumber evidence="2">2.7.13.3</ecNumber>
    </recommendedName>
</protein>
<dbReference type="CDD" id="cd00130">
    <property type="entry name" value="PAS"/>
    <property type="match status" value="1"/>
</dbReference>
<evidence type="ECO:0000256" key="2">
    <source>
        <dbReference type="ARBA" id="ARBA00012438"/>
    </source>
</evidence>
<dbReference type="Proteomes" id="UP000254101">
    <property type="component" value="Unassembled WGS sequence"/>
</dbReference>
<dbReference type="RefSeq" id="WP_115490683.1">
    <property type="nucleotide sequence ID" value="NZ_JACHWW010000001.1"/>
</dbReference>
<dbReference type="SUPFAM" id="SSF55785">
    <property type="entry name" value="PYP-like sensor domain (PAS domain)"/>
    <property type="match status" value="1"/>
</dbReference>
<dbReference type="PANTHER" id="PTHR41523:SF8">
    <property type="entry name" value="ETHYLENE RESPONSE SENSOR PROTEIN"/>
    <property type="match status" value="1"/>
</dbReference>
<organism evidence="9 10">
    <name type="scientific">Alteriqipengyuania lutimaris</name>
    <dbReference type="NCBI Taxonomy" id="1538146"/>
    <lineage>
        <taxon>Bacteria</taxon>
        <taxon>Pseudomonadati</taxon>
        <taxon>Pseudomonadota</taxon>
        <taxon>Alphaproteobacteria</taxon>
        <taxon>Sphingomonadales</taxon>
        <taxon>Erythrobacteraceae</taxon>
        <taxon>Alteriqipengyuania</taxon>
    </lineage>
</organism>
<keyword evidence="5" id="KW-0547">Nucleotide-binding</keyword>
<comment type="catalytic activity">
    <reaction evidence="1">
        <text>ATP + protein L-histidine = ADP + protein N-phospho-L-histidine.</text>
        <dbReference type="EC" id="2.7.13.3"/>
    </reaction>
</comment>
<evidence type="ECO:0000256" key="1">
    <source>
        <dbReference type="ARBA" id="ARBA00000085"/>
    </source>
</evidence>
<dbReference type="AlphaFoldDB" id="A0A395LHX6"/>
<dbReference type="InterPro" id="IPR003594">
    <property type="entry name" value="HATPase_dom"/>
</dbReference>
<keyword evidence="10" id="KW-1185">Reference proteome</keyword>
<dbReference type="InterPro" id="IPR011495">
    <property type="entry name" value="Sig_transdc_His_kin_sub2_dim/P"/>
</dbReference>
<dbReference type="PANTHER" id="PTHR41523">
    <property type="entry name" value="TWO-COMPONENT SYSTEM SENSOR PROTEIN"/>
    <property type="match status" value="1"/>
</dbReference>
<evidence type="ECO:0000256" key="3">
    <source>
        <dbReference type="ARBA" id="ARBA00022553"/>
    </source>
</evidence>
<keyword evidence="7" id="KW-0067">ATP-binding</keyword>
<evidence type="ECO:0000313" key="9">
    <source>
        <dbReference type="EMBL" id="RDS76452.1"/>
    </source>
</evidence>
<dbReference type="OrthoDB" id="7991996at2"/>
<evidence type="ECO:0000256" key="6">
    <source>
        <dbReference type="ARBA" id="ARBA00022777"/>
    </source>
</evidence>
<dbReference type="InterPro" id="IPR005467">
    <property type="entry name" value="His_kinase_dom"/>
</dbReference>
<dbReference type="Pfam" id="PF02518">
    <property type="entry name" value="HATPase_c"/>
    <property type="match status" value="1"/>
</dbReference>
<proteinExistence type="predicted"/>